<evidence type="ECO:0000313" key="1">
    <source>
        <dbReference type="EMBL" id="KAJ9649872.1"/>
    </source>
</evidence>
<gene>
    <name evidence="1" type="ORF">H2198_010799</name>
</gene>
<accession>A0ACC2ZQK2</accession>
<name>A0ACC2ZQK2_9EURO</name>
<dbReference type="Proteomes" id="UP001172386">
    <property type="component" value="Unassembled WGS sequence"/>
</dbReference>
<reference evidence="1" key="1">
    <citation type="submission" date="2022-10" db="EMBL/GenBank/DDBJ databases">
        <title>Culturing micro-colonial fungi from biological soil crusts in the Mojave desert and describing Neophaeococcomyces mojavensis, and introducing the new genera and species Taxawa tesnikishii.</title>
        <authorList>
            <person name="Kurbessoian T."/>
            <person name="Stajich J.E."/>
        </authorList>
    </citation>
    <scope>NUCLEOTIDE SEQUENCE</scope>
    <source>
        <strain evidence="1">JES_112</strain>
    </source>
</reference>
<protein>
    <submittedName>
        <fullName evidence="1">Uncharacterized protein</fullName>
    </submittedName>
</protein>
<keyword evidence="2" id="KW-1185">Reference proteome</keyword>
<sequence>MSSHRATAMQGIANLLPRLDDPDPDIRFMQLNDLAAILNGPGSESLRNDSHAAARVIDRLVKALTDSNGEVQNQALKCAGPLALRTPNDYIAPYLDKITELTAQDIDISVPITALRIIVGALPRPSPSSVERDVKEAFSGISRVLIPRLVGYVPVPVDKKSPDLSPGLLQQQKDKTYSADAVDVVIEIMRCYGTLLRVEELTALGSALMAVTGDQKANGVVKKRALAGMSAIVPFYKPPQLTELVDFIAKQLQNSAISTSHRRYLVSTVGALARSIPSRIGSHLNLLAPLVLSVLSQDELDASREGSDDDMEVDVEVEELREATLVTVDTLLSSCSQEMQSHWEAAIQSALRYIKYDPNVLDAEDDQEMSGTQDAQ</sequence>
<proteinExistence type="predicted"/>
<dbReference type="EMBL" id="JAPDRQ010000424">
    <property type="protein sequence ID" value="KAJ9649872.1"/>
    <property type="molecule type" value="Genomic_DNA"/>
</dbReference>
<evidence type="ECO:0000313" key="2">
    <source>
        <dbReference type="Proteomes" id="UP001172386"/>
    </source>
</evidence>
<comment type="caution">
    <text evidence="1">The sequence shown here is derived from an EMBL/GenBank/DDBJ whole genome shotgun (WGS) entry which is preliminary data.</text>
</comment>
<organism evidence="1 2">
    <name type="scientific">Neophaeococcomyces mojaviensis</name>
    <dbReference type="NCBI Taxonomy" id="3383035"/>
    <lineage>
        <taxon>Eukaryota</taxon>
        <taxon>Fungi</taxon>
        <taxon>Dikarya</taxon>
        <taxon>Ascomycota</taxon>
        <taxon>Pezizomycotina</taxon>
        <taxon>Eurotiomycetes</taxon>
        <taxon>Chaetothyriomycetidae</taxon>
        <taxon>Chaetothyriales</taxon>
        <taxon>Chaetothyriales incertae sedis</taxon>
        <taxon>Neophaeococcomyces</taxon>
    </lineage>
</organism>
<feature type="non-terminal residue" evidence="1">
    <location>
        <position position="376"/>
    </location>
</feature>